<evidence type="ECO:0000313" key="2">
    <source>
        <dbReference type="EMBL" id="EKE45535.1"/>
    </source>
</evidence>
<keyword evidence="1" id="KW-0812">Transmembrane</keyword>
<keyword evidence="1" id="KW-1133">Transmembrane helix</keyword>
<dbReference type="EMBL" id="AMGO01000007">
    <property type="protein sequence ID" value="EKE45535.1"/>
    <property type="molecule type" value="Genomic_DNA"/>
</dbReference>
<dbReference type="RefSeq" id="WP_007425778.1">
    <property type="nucleotide sequence ID" value="NZ_AMGO01000007.1"/>
</dbReference>
<evidence type="ECO:0000256" key="1">
    <source>
        <dbReference type="SAM" id="Phobius"/>
    </source>
</evidence>
<evidence type="ECO:0000313" key="3">
    <source>
        <dbReference type="Proteomes" id="UP000006765"/>
    </source>
</evidence>
<dbReference type="AlphaFoldDB" id="K2I972"/>
<feature type="transmembrane region" description="Helical" evidence="1">
    <location>
        <begin position="12"/>
        <end position="30"/>
    </location>
</feature>
<reference evidence="2 3" key="1">
    <citation type="journal article" date="2012" name="J. Bacteriol.">
        <title>Draft Genome Sequence of Oceaniovalibus guishaninsula JLT2003T.</title>
        <authorList>
            <person name="Tang K."/>
            <person name="Liu K."/>
            <person name="Jiao N."/>
        </authorList>
    </citation>
    <scope>NUCLEOTIDE SEQUENCE [LARGE SCALE GENOMIC DNA]</scope>
    <source>
        <strain evidence="2 3">JLT2003</strain>
    </source>
</reference>
<keyword evidence="3" id="KW-1185">Reference proteome</keyword>
<feature type="transmembrane region" description="Helical" evidence="1">
    <location>
        <begin position="93"/>
        <end position="112"/>
    </location>
</feature>
<feature type="transmembrane region" description="Helical" evidence="1">
    <location>
        <begin position="36"/>
        <end position="57"/>
    </location>
</feature>
<proteinExistence type="predicted"/>
<name>K2I972_9RHOB</name>
<protein>
    <submittedName>
        <fullName evidence="2">Uncharacterized protein</fullName>
    </submittedName>
</protein>
<comment type="caution">
    <text evidence="2">The sequence shown here is derived from an EMBL/GenBank/DDBJ whole genome shotgun (WGS) entry which is preliminary data.</text>
</comment>
<organism evidence="2 3">
    <name type="scientific">Oceaniovalibus guishaninsula JLT2003</name>
    <dbReference type="NCBI Taxonomy" id="1231392"/>
    <lineage>
        <taxon>Bacteria</taxon>
        <taxon>Pseudomonadati</taxon>
        <taxon>Pseudomonadota</taxon>
        <taxon>Alphaproteobacteria</taxon>
        <taxon>Rhodobacterales</taxon>
        <taxon>Roseobacteraceae</taxon>
        <taxon>Oceaniovalibus</taxon>
    </lineage>
</organism>
<dbReference type="OrthoDB" id="8117323at2"/>
<keyword evidence="1" id="KW-0472">Membrane</keyword>
<gene>
    <name evidence="2" type="ORF">OCGS_0625</name>
</gene>
<sequence>MRDTATRRNAFYVLLLAFVAFGGIVDYYVWGSAGLVALNDFTQMVGIIALCILWLRADASVRDRPATRLSVIATILFPPAGTTIHLFQSRSKLFAFGAALLFWTGVFMAFFAGDIAGSWIVDVPTTVALGE</sequence>
<dbReference type="eggNOG" id="ENOG502ZUEX">
    <property type="taxonomic scope" value="Bacteria"/>
</dbReference>
<dbReference type="Proteomes" id="UP000006765">
    <property type="component" value="Unassembled WGS sequence"/>
</dbReference>
<accession>K2I972</accession>